<dbReference type="AlphaFoldDB" id="A0A4Y1ZTD7"/>
<dbReference type="Proteomes" id="UP000499080">
    <property type="component" value="Unassembled WGS sequence"/>
</dbReference>
<dbReference type="EMBL" id="BGPR01077554">
    <property type="protein sequence ID" value="GBL66218.1"/>
    <property type="molecule type" value="Genomic_DNA"/>
</dbReference>
<evidence type="ECO:0000313" key="2">
    <source>
        <dbReference type="EMBL" id="GBL66218.1"/>
    </source>
</evidence>
<gene>
    <name evidence="2" type="ORF">AVEN_114391_1</name>
</gene>
<feature type="compositionally biased region" description="Polar residues" evidence="1">
    <location>
        <begin position="128"/>
        <end position="146"/>
    </location>
</feature>
<reference evidence="2 3" key="1">
    <citation type="journal article" date="2019" name="Sci. Rep.">
        <title>Orb-weaving spider Araneus ventricosus genome elucidates the spidroin gene catalogue.</title>
        <authorList>
            <person name="Kono N."/>
            <person name="Nakamura H."/>
            <person name="Ohtoshi R."/>
            <person name="Moran D.A.P."/>
            <person name="Shinohara A."/>
            <person name="Yoshida Y."/>
            <person name="Fujiwara M."/>
            <person name="Mori M."/>
            <person name="Tomita M."/>
            <person name="Arakawa K."/>
        </authorList>
    </citation>
    <scope>NUCLEOTIDE SEQUENCE [LARGE SCALE GENOMIC DNA]</scope>
</reference>
<keyword evidence="3" id="KW-1185">Reference proteome</keyword>
<feature type="region of interest" description="Disordered" evidence="1">
    <location>
        <begin position="118"/>
        <end position="155"/>
    </location>
</feature>
<feature type="region of interest" description="Disordered" evidence="1">
    <location>
        <begin position="28"/>
        <end position="78"/>
    </location>
</feature>
<feature type="non-terminal residue" evidence="2">
    <location>
        <position position="1"/>
    </location>
</feature>
<protein>
    <submittedName>
        <fullName evidence="2">Uncharacterized protein</fullName>
    </submittedName>
</protein>
<sequence length="196" mass="21861">VLDINHNEVKDEFITNSIDISGKKCQAVPRNDNDESKQLNSVQTENNETDSFIPASREKRKYSTSSEETYNKAQTGNPPDPLLLSSILNTSVNEVYFEECASFKGFSENLSIDYKSDSGFPGVERRQSSTTGIISEQNKSGSNVSSMIHAASDEESEISIEESKWHSFNKDKKICLESLEVAIKNARLVSKNSSEY</sequence>
<evidence type="ECO:0000313" key="3">
    <source>
        <dbReference type="Proteomes" id="UP000499080"/>
    </source>
</evidence>
<name>A0A4Y1ZTD7_ARAVE</name>
<accession>A0A4Y1ZTD7</accession>
<proteinExistence type="predicted"/>
<feature type="compositionally biased region" description="Polar residues" evidence="1">
    <location>
        <begin position="38"/>
        <end position="50"/>
    </location>
</feature>
<organism evidence="2 3">
    <name type="scientific">Araneus ventricosus</name>
    <name type="common">Orbweaver spider</name>
    <name type="synonym">Epeira ventricosa</name>
    <dbReference type="NCBI Taxonomy" id="182803"/>
    <lineage>
        <taxon>Eukaryota</taxon>
        <taxon>Metazoa</taxon>
        <taxon>Ecdysozoa</taxon>
        <taxon>Arthropoda</taxon>
        <taxon>Chelicerata</taxon>
        <taxon>Arachnida</taxon>
        <taxon>Araneae</taxon>
        <taxon>Araneomorphae</taxon>
        <taxon>Entelegynae</taxon>
        <taxon>Araneoidea</taxon>
        <taxon>Araneidae</taxon>
        <taxon>Araneus</taxon>
    </lineage>
</organism>
<feature type="compositionally biased region" description="Polar residues" evidence="1">
    <location>
        <begin position="63"/>
        <end position="77"/>
    </location>
</feature>
<comment type="caution">
    <text evidence="2">The sequence shown here is derived from an EMBL/GenBank/DDBJ whole genome shotgun (WGS) entry which is preliminary data.</text>
</comment>
<evidence type="ECO:0000256" key="1">
    <source>
        <dbReference type="SAM" id="MobiDB-lite"/>
    </source>
</evidence>